<feature type="compositionally biased region" description="Basic and acidic residues" evidence="1">
    <location>
        <begin position="95"/>
        <end position="114"/>
    </location>
</feature>
<name>A0A1I7Y631_9BILA</name>
<dbReference type="AlphaFoldDB" id="A0A1I7Y631"/>
<sequence length="123" mass="13672">MATTSSALKRHPIKIVNADPSSQEILIATDRRHLMANIYDWLKAYLNLKIDQFTLIKHFGVGDTGYVSLYAPYTTVSEGCGTAVSLSVELQTPSKADEKPESKQTTERRSERPLRIVSSLSES</sequence>
<dbReference type="Proteomes" id="UP000095287">
    <property type="component" value="Unplaced"/>
</dbReference>
<keyword evidence="2" id="KW-1185">Reference proteome</keyword>
<evidence type="ECO:0000313" key="2">
    <source>
        <dbReference type="Proteomes" id="UP000095287"/>
    </source>
</evidence>
<organism evidence="2 3">
    <name type="scientific">Steinernema glaseri</name>
    <dbReference type="NCBI Taxonomy" id="37863"/>
    <lineage>
        <taxon>Eukaryota</taxon>
        <taxon>Metazoa</taxon>
        <taxon>Ecdysozoa</taxon>
        <taxon>Nematoda</taxon>
        <taxon>Chromadorea</taxon>
        <taxon>Rhabditida</taxon>
        <taxon>Tylenchina</taxon>
        <taxon>Panagrolaimomorpha</taxon>
        <taxon>Strongyloidoidea</taxon>
        <taxon>Steinernematidae</taxon>
        <taxon>Steinernema</taxon>
    </lineage>
</organism>
<dbReference type="WBParaSite" id="L893_g13114.t1">
    <property type="protein sequence ID" value="L893_g13114.t1"/>
    <property type="gene ID" value="L893_g13114"/>
</dbReference>
<feature type="region of interest" description="Disordered" evidence="1">
    <location>
        <begin position="91"/>
        <end position="123"/>
    </location>
</feature>
<reference evidence="3" key="1">
    <citation type="submission" date="2016-11" db="UniProtKB">
        <authorList>
            <consortium name="WormBaseParasite"/>
        </authorList>
    </citation>
    <scope>IDENTIFICATION</scope>
</reference>
<proteinExistence type="predicted"/>
<evidence type="ECO:0000256" key="1">
    <source>
        <dbReference type="SAM" id="MobiDB-lite"/>
    </source>
</evidence>
<protein>
    <submittedName>
        <fullName evidence="3">Uncharacterized protein</fullName>
    </submittedName>
</protein>
<accession>A0A1I7Y631</accession>
<evidence type="ECO:0000313" key="3">
    <source>
        <dbReference type="WBParaSite" id="L893_g13114.t1"/>
    </source>
</evidence>